<dbReference type="InterPro" id="IPR003708">
    <property type="entry name" value="SecB"/>
</dbReference>
<dbReference type="InterPro" id="IPR035958">
    <property type="entry name" value="SecB-like_sf"/>
</dbReference>
<dbReference type="Proteomes" id="UP000284742">
    <property type="component" value="Unassembled WGS sequence"/>
</dbReference>
<comment type="similarity">
    <text evidence="1">Belongs to the SecB family.</text>
</comment>
<gene>
    <name evidence="2" type="ORF">DW860_14540</name>
</gene>
<protein>
    <recommendedName>
        <fullName evidence="4">Preprotein translocase subunit SecB</fullName>
    </recommendedName>
</protein>
<sequence>MSMIKCEEVCLFEEAFKRNLNDVEKKDNIPVKLETNFAPNTSKEVQDAKLELLMIIGEENAERYAFYYKIKVAGIFSWYEERMSIEEAQKEIELKGMEILYSFIRTYFYDTLKKASMDPIVLPPVRFN</sequence>
<name>A0A413YH63_9FIRM</name>
<dbReference type="Pfam" id="PF02556">
    <property type="entry name" value="SecB"/>
    <property type="match status" value="1"/>
</dbReference>
<reference evidence="2 3" key="1">
    <citation type="submission" date="2018-08" db="EMBL/GenBank/DDBJ databases">
        <title>A genome reference for cultivated species of the human gut microbiota.</title>
        <authorList>
            <person name="Zou Y."/>
            <person name="Xue W."/>
            <person name="Luo G."/>
        </authorList>
    </citation>
    <scope>NUCLEOTIDE SEQUENCE [LARGE SCALE GENOMIC DNA]</scope>
    <source>
        <strain evidence="2 3">AM37-5</strain>
    </source>
</reference>
<dbReference type="AlphaFoldDB" id="A0A413YH63"/>
<dbReference type="Gene3D" id="3.10.420.10">
    <property type="entry name" value="SecB-like"/>
    <property type="match status" value="1"/>
</dbReference>
<dbReference type="GO" id="GO:0015031">
    <property type="term" value="P:protein transport"/>
    <property type="evidence" value="ECO:0007669"/>
    <property type="project" value="InterPro"/>
</dbReference>
<dbReference type="GO" id="GO:0051082">
    <property type="term" value="F:unfolded protein binding"/>
    <property type="evidence" value="ECO:0007669"/>
    <property type="project" value="InterPro"/>
</dbReference>
<comment type="caution">
    <text evidence="2">The sequence shown here is derived from an EMBL/GenBank/DDBJ whole genome shotgun (WGS) entry which is preliminary data.</text>
</comment>
<dbReference type="EMBL" id="QSHK01000014">
    <property type="protein sequence ID" value="RHC03579.1"/>
    <property type="molecule type" value="Genomic_DNA"/>
</dbReference>
<organism evidence="2 3">
    <name type="scientific">Dorea formicigenerans</name>
    <dbReference type="NCBI Taxonomy" id="39486"/>
    <lineage>
        <taxon>Bacteria</taxon>
        <taxon>Bacillati</taxon>
        <taxon>Bacillota</taxon>
        <taxon>Clostridia</taxon>
        <taxon>Lachnospirales</taxon>
        <taxon>Lachnospiraceae</taxon>
        <taxon>Dorea</taxon>
    </lineage>
</organism>
<evidence type="ECO:0008006" key="4">
    <source>
        <dbReference type="Google" id="ProtNLM"/>
    </source>
</evidence>
<dbReference type="RefSeq" id="WP_118359596.1">
    <property type="nucleotide sequence ID" value="NZ_QSHP01000014.1"/>
</dbReference>
<proteinExistence type="inferred from homology"/>
<evidence type="ECO:0000313" key="3">
    <source>
        <dbReference type="Proteomes" id="UP000284742"/>
    </source>
</evidence>
<dbReference type="GO" id="GO:0051262">
    <property type="term" value="P:protein tetramerization"/>
    <property type="evidence" value="ECO:0007669"/>
    <property type="project" value="InterPro"/>
</dbReference>
<dbReference type="SUPFAM" id="SSF54611">
    <property type="entry name" value="SecB-like"/>
    <property type="match status" value="1"/>
</dbReference>
<evidence type="ECO:0000256" key="1">
    <source>
        <dbReference type="ARBA" id="ARBA00009990"/>
    </source>
</evidence>
<evidence type="ECO:0000313" key="2">
    <source>
        <dbReference type="EMBL" id="RHC03579.1"/>
    </source>
</evidence>
<accession>A0A413YH63</accession>